<dbReference type="AlphaFoldDB" id="A0A6G1JDM9"/>
<gene>
    <name evidence="1" type="ORF">K458DRAFT_177022</name>
</gene>
<dbReference type="EMBL" id="MU005574">
    <property type="protein sequence ID" value="KAF2688243.1"/>
    <property type="molecule type" value="Genomic_DNA"/>
</dbReference>
<accession>A0A6G1JDM9</accession>
<evidence type="ECO:0000313" key="2">
    <source>
        <dbReference type="Proteomes" id="UP000799291"/>
    </source>
</evidence>
<sequence>MATHVLPPHAAIFLSSKRGRFTTPSPHVWLQVLRAQKARQADIAIGPPAARRHLPFTRPESLLFRAEHRDEAKEMLRQSSLRTRFWASAVSAASAAWTGCRLTHFNYRFALRGRRAPFALFAAGLPRSAHSLRLV</sequence>
<organism evidence="1 2">
    <name type="scientific">Lentithecium fluviatile CBS 122367</name>
    <dbReference type="NCBI Taxonomy" id="1168545"/>
    <lineage>
        <taxon>Eukaryota</taxon>
        <taxon>Fungi</taxon>
        <taxon>Dikarya</taxon>
        <taxon>Ascomycota</taxon>
        <taxon>Pezizomycotina</taxon>
        <taxon>Dothideomycetes</taxon>
        <taxon>Pleosporomycetidae</taxon>
        <taxon>Pleosporales</taxon>
        <taxon>Massarineae</taxon>
        <taxon>Lentitheciaceae</taxon>
        <taxon>Lentithecium</taxon>
    </lineage>
</organism>
<proteinExistence type="predicted"/>
<protein>
    <submittedName>
        <fullName evidence="1">Uncharacterized protein</fullName>
    </submittedName>
</protein>
<dbReference type="Proteomes" id="UP000799291">
    <property type="component" value="Unassembled WGS sequence"/>
</dbReference>
<reference evidence="1" key="1">
    <citation type="journal article" date="2020" name="Stud. Mycol.">
        <title>101 Dothideomycetes genomes: a test case for predicting lifestyles and emergence of pathogens.</title>
        <authorList>
            <person name="Haridas S."/>
            <person name="Albert R."/>
            <person name="Binder M."/>
            <person name="Bloem J."/>
            <person name="Labutti K."/>
            <person name="Salamov A."/>
            <person name="Andreopoulos B."/>
            <person name="Baker S."/>
            <person name="Barry K."/>
            <person name="Bills G."/>
            <person name="Bluhm B."/>
            <person name="Cannon C."/>
            <person name="Castanera R."/>
            <person name="Culley D."/>
            <person name="Daum C."/>
            <person name="Ezra D."/>
            <person name="Gonzalez J."/>
            <person name="Henrissat B."/>
            <person name="Kuo A."/>
            <person name="Liang C."/>
            <person name="Lipzen A."/>
            <person name="Lutzoni F."/>
            <person name="Magnuson J."/>
            <person name="Mondo S."/>
            <person name="Nolan M."/>
            <person name="Ohm R."/>
            <person name="Pangilinan J."/>
            <person name="Park H.-J."/>
            <person name="Ramirez L."/>
            <person name="Alfaro M."/>
            <person name="Sun H."/>
            <person name="Tritt A."/>
            <person name="Yoshinaga Y."/>
            <person name="Zwiers L.-H."/>
            <person name="Turgeon B."/>
            <person name="Goodwin S."/>
            <person name="Spatafora J."/>
            <person name="Crous P."/>
            <person name="Grigoriev I."/>
        </authorList>
    </citation>
    <scope>NUCLEOTIDE SEQUENCE</scope>
    <source>
        <strain evidence="1">CBS 122367</strain>
    </source>
</reference>
<keyword evidence="2" id="KW-1185">Reference proteome</keyword>
<name>A0A6G1JDM9_9PLEO</name>
<evidence type="ECO:0000313" key="1">
    <source>
        <dbReference type="EMBL" id="KAF2688243.1"/>
    </source>
</evidence>